<keyword evidence="2" id="KW-1185">Reference proteome</keyword>
<name>A0A1C6UUJ4_9ACTN</name>
<organism evidence="1 2">
    <name type="scientific">Micromonospora yangpuensis</name>
    <dbReference type="NCBI Taxonomy" id="683228"/>
    <lineage>
        <taxon>Bacteria</taxon>
        <taxon>Bacillati</taxon>
        <taxon>Actinomycetota</taxon>
        <taxon>Actinomycetes</taxon>
        <taxon>Micromonosporales</taxon>
        <taxon>Micromonosporaceae</taxon>
        <taxon>Micromonospora</taxon>
    </lineage>
</organism>
<dbReference type="CDD" id="cd07812">
    <property type="entry name" value="SRPBCC"/>
    <property type="match status" value="1"/>
</dbReference>
<evidence type="ECO:0000313" key="1">
    <source>
        <dbReference type="EMBL" id="SCL57661.1"/>
    </source>
</evidence>
<dbReference type="InterPro" id="IPR023393">
    <property type="entry name" value="START-like_dom_sf"/>
</dbReference>
<proteinExistence type="predicted"/>
<dbReference type="AlphaFoldDB" id="A0A1C6UUJ4"/>
<dbReference type="Proteomes" id="UP000198937">
    <property type="component" value="Unassembled WGS sequence"/>
</dbReference>
<sequence length="196" mass="21474">MAVDAVDPDVRVGQRAATLRYADGPSVTCEIHVETDPSKVWELVTDIHLQPRLSAELQHVEWLDGADRPVVGAAFLGHNTHPLLGRWRTASHVTECQPPRVFGWVVTDVDGRFAGSDDAADRSSPAATWRFELAPEAAGTRVRQSVRIGPGRSGLSLVIDRSPEREEEIVAARLDQLRAGMERTLQGIRALAKYPA</sequence>
<accession>A0A1C6UUJ4</accession>
<dbReference type="Pfam" id="PF10604">
    <property type="entry name" value="Polyketide_cyc2"/>
    <property type="match status" value="1"/>
</dbReference>
<dbReference type="STRING" id="683228.GA0070617_3589"/>
<dbReference type="SUPFAM" id="SSF55961">
    <property type="entry name" value="Bet v1-like"/>
    <property type="match status" value="1"/>
</dbReference>
<dbReference type="InterPro" id="IPR019587">
    <property type="entry name" value="Polyketide_cyclase/dehydratase"/>
</dbReference>
<gene>
    <name evidence="1" type="ORF">GA0070617_3589</name>
</gene>
<dbReference type="EMBL" id="FMIA01000002">
    <property type="protein sequence ID" value="SCL57661.1"/>
    <property type="molecule type" value="Genomic_DNA"/>
</dbReference>
<dbReference type="Gene3D" id="3.30.530.20">
    <property type="match status" value="1"/>
</dbReference>
<protein>
    <submittedName>
        <fullName evidence="1">Polyketide cyclase / dehydrase and lipid transport</fullName>
    </submittedName>
</protein>
<evidence type="ECO:0000313" key="2">
    <source>
        <dbReference type="Proteomes" id="UP000198937"/>
    </source>
</evidence>
<reference evidence="1 2" key="1">
    <citation type="submission" date="2016-06" db="EMBL/GenBank/DDBJ databases">
        <authorList>
            <person name="Kjaerup R.B."/>
            <person name="Dalgaard T.S."/>
            <person name="Juul-Madsen H.R."/>
        </authorList>
    </citation>
    <scope>NUCLEOTIDE SEQUENCE [LARGE SCALE GENOMIC DNA]</scope>
    <source>
        <strain evidence="1 2">DSM 45577</strain>
    </source>
</reference>